<gene>
    <name evidence="1" type="ORF">L1987_18906</name>
</gene>
<reference evidence="2" key="1">
    <citation type="journal article" date="2022" name="Mol. Ecol. Resour.">
        <title>The genomes of chicory, endive, great burdock and yacon provide insights into Asteraceae palaeo-polyploidization history and plant inulin production.</title>
        <authorList>
            <person name="Fan W."/>
            <person name="Wang S."/>
            <person name="Wang H."/>
            <person name="Wang A."/>
            <person name="Jiang F."/>
            <person name="Liu H."/>
            <person name="Zhao H."/>
            <person name="Xu D."/>
            <person name="Zhang Y."/>
        </authorList>
    </citation>
    <scope>NUCLEOTIDE SEQUENCE [LARGE SCALE GENOMIC DNA]</scope>
    <source>
        <strain evidence="2">cv. Yunnan</strain>
    </source>
</reference>
<accession>A0ACB9J1U9</accession>
<name>A0ACB9J1U9_9ASTR</name>
<proteinExistence type="predicted"/>
<sequence>MFCASPFSVSFLTASLICATKAGNASAIINVSLGYGSRATTYPDSSADESDDDAIPAIRIGNKRSSHEVVIVVIAVTGVVVVVEVVGVETCLVAKSFGQLAEISCSKMAQLQQVPHLHGYSSS</sequence>
<reference evidence="1 2" key="2">
    <citation type="journal article" date="2022" name="Mol. Ecol. Resour.">
        <title>The genomes of chicory, endive, great burdock and yacon provide insights into Asteraceae paleo-polyploidization history and plant inulin production.</title>
        <authorList>
            <person name="Fan W."/>
            <person name="Wang S."/>
            <person name="Wang H."/>
            <person name="Wang A."/>
            <person name="Jiang F."/>
            <person name="Liu H."/>
            <person name="Zhao H."/>
            <person name="Xu D."/>
            <person name="Zhang Y."/>
        </authorList>
    </citation>
    <scope>NUCLEOTIDE SEQUENCE [LARGE SCALE GENOMIC DNA]</scope>
    <source>
        <strain evidence="2">cv. Yunnan</strain>
        <tissue evidence="1">Leaves</tissue>
    </source>
</reference>
<comment type="caution">
    <text evidence="1">The sequence shown here is derived from an EMBL/GenBank/DDBJ whole genome shotgun (WGS) entry which is preliminary data.</text>
</comment>
<evidence type="ECO:0000313" key="1">
    <source>
        <dbReference type="EMBL" id="KAI3814159.1"/>
    </source>
</evidence>
<organism evidence="1 2">
    <name type="scientific">Smallanthus sonchifolius</name>
    <dbReference type="NCBI Taxonomy" id="185202"/>
    <lineage>
        <taxon>Eukaryota</taxon>
        <taxon>Viridiplantae</taxon>
        <taxon>Streptophyta</taxon>
        <taxon>Embryophyta</taxon>
        <taxon>Tracheophyta</taxon>
        <taxon>Spermatophyta</taxon>
        <taxon>Magnoliopsida</taxon>
        <taxon>eudicotyledons</taxon>
        <taxon>Gunneridae</taxon>
        <taxon>Pentapetalae</taxon>
        <taxon>asterids</taxon>
        <taxon>campanulids</taxon>
        <taxon>Asterales</taxon>
        <taxon>Asteraceae</taxon>
        <taxon>Asteroideae</taxon>
        <taxon>Heliantheae alliance</taxon>
        <taxon>Millerieae</taxon>
        <taxon>Smallanthus</taxon>
    </lineage>
</organism>
<dbReference type="Proteomes" id="UP001056120">
    <property type="component" value="Linkage Group LG06"/>
</dbReference>
<evidence type="ECO:0000313" key="2">
    <source>
        <dbReference type="Proteomes" id="UP001056120"/>
    </source>
</evidence>
<protein>
    <submittedName>
        <fullName evidence="1">Uncharacterized protein</fullName>
    </submittedName>
</protein>
<dbReference type="EMBL" id="CM042023">
    <property type="protein sequence ID" value="KAI3814159.1"/>
    <property type="molecule type" value="Genomic_DNA"/>
</dbReference>
<keyword evidence="2" id="KW-1185">Reference proteome</keyword>